<dbReference type="RefSeq" id="WP_394844314.1">
    <property type="nucleotide sequence ID" value="NZ_CP089982.1"/>
</dbReference>
<dbReference type="EMBL" id="CP089982">
    <property type="protein sequence ID" value="WXA93715.1"/>
    <property type="molecule type" value="Genomic_DNA"/>
</dbReference>
<dbReference type="Proteomes" id="UP001379533">
    <property type="component" value="Chromosome"/>
</dbReference>
<keyword evidence="2" id="KW-1185">Reference proteome</keyword>
<accession>A0ABZ2K818</accession>
<evidence type="ECO:0000313" key="1">
    <source>
        <dbReference type="EMBL" id="WXA93715.1"/>
    </source>
</evidence>
<organism evidence="1 2">
    <name type="scientific">Pendulispora brunnea</name>
    <dbReference type="NCBI Taxonomy" id="2905690"/>
    <lineage>
        <taxon>Bacteria</taxon>
        <taxon>Pseudomonadati</taxon>
        <taxon>Myxococcota</taxon>
        <taxon>Myxococcia</taxon>
        <taxon>Myxococcales</taxon>
        <taxon>Sorangiineae</taxon>
        <taxon>Pendulisporaceae</taxon>
        <taxon>Pendulispora</taxon>
    </lineage>
</organism>
<name>A0ABZ2K818_9BACT</name>
<reference evidence="1 2" key="1">
    <citation type="submission" date="2021-12" db="EMBL/GenBank/DDBJ databases">
        <title>Discovery of the Pendulisporaceae a myxobacterial family with distinct sporulation behavior and unique specialized metabolism.</title>
        <authorList>
            <person name="Garcia R."/>
            <person name="Popoff A."/>
            <person name="Bader C.D."/>
            <person name="Loehr J."/>
            <person name="Walesch S."/>
            <person name="Walt C."/>
            <person name="Boldt J."/>
            <person name="Bunk B."/>
            <person name="Haeckl F.J.F.P.J."/>
            <person name="Gunesch A.P."/>
            <person name="Birkelbach J."/>
            <person name="Nuebel U."/>
            <person name="Pietschmann T."/>
            <person name="Bach T."/>
            <person name="Mueller R."/>
        </authorList>
    </citation>
    <scope>NUCLEOTIDE SEQUENCE [LARGE SCALE GENOMIC DNA]</scope>
    <source>
        <strain evidence="1 2">MSr12523</strain>
    </source>
</reference>
<sequence length="293" mass="31300">MTHRSAIFLSAFTLTTMGTLSLHSGGCSSADEGAAAPMTTDAGQDRPPIVPVPDVLPWTPVNLFPAIWLDGDDIQETNGSVVQWTDKSGNRNDARQDTASLQPRAVVFNGHKGASFNGATQLVVRDAPSLRWGTDDFAFFTVLRYTDALDPLVGDIFVKDIGPEPYSGVQIFATTPKNRDGGTGLPGEFLMGTGDVSRIKSADDRGYADGKPHVTSFRRVGTELTMRVDFRPSGSMTVSQVNVSAGGQDVRIGGNTSSQFLIGDIAELIGVHATVSDGDVTRVETYLKDRYGL</sequence>
<protein>
    <submittedName>
        <fullName evidence="1">Uncharacterized protein</fullName>
    </submittedName>
</protein>
<evidence type="ECO:0000313" key="2">
    <source>
        <dbReference type="Proteomes" id="UP001379533"/>
    </source>
</evidence>
<proteinExistence type="predicted"/>
<gene>
    <name evidence="1" type="ORF">LZC95_45585</name>
</gene>